<organism evidence="1 2">
    <name type="scientific">Pyropia yezoensis</name>
    <name type="common">Susabi-nori</name>
    <name type="synonym">Porphyra yezoensis</name>
    <dbReference type="NCBI Taxonomy" id="2788"/>
    <lineage>
        <taxon>Eukaryota</taxon>
        <taxon>Rhodophyta</taxon>
        <taxon>Bangiophyceae</taxon>
        <taxon>Bangiales</taxon>
        <taxon>Bangiaceae</taxon>
        <taxon>Pyropia</taxon>
    </lineage>
</organism>
<gene>
    <name evidence="1" type="ORF">I4F81_010048</name>
</gene>
<accession>A0ACC3CBJ8</accession>
<proteinExistence type="predicted"/>
<name>A0ACC3CBJ8_PYRYE</name>
<comment type="caution">
    <text evidence="1">The sequence shown here is derived from an EMBL/GenBank/DDBJ whole genome shotgun (WGS) entry which is preliminary data.</text>
</comment>
<evidence type="ECO:0000313" key="1">
    <source>
        <dbReference type="EMBL" id="KAK1867542.1"/>
    </source>
</evidence>
<evidence type="ECO:0000313" key="2">
    <source>
        <dbReference type="Proteomes" id="UP000798662"/>
    </source>
</evidence>
<protein>
    <submittedName>
        <fullName evidence="1">Uncharacterized protein</fullName>
    </submittedName>
</protein>
<dbReference type="Proteomes" id="UP000798662">
    <property type="component" value="Chromosome 3"/>
</dbReference>
<reference evidence="1" key="1">
    <citation type="submission" date="2019-11" db="EMBL/GenBank/DDBJ databases">
        <title>Nori genome reveals adaptations in red seaweeds to the harsh intertidal environment.</title>
        <authorList>
            <person name="Wang D."/>
            <person name="Mao Y."/>
        </authorList>
    </citation>
    <scope>NUCLEOTIDE SEQUENCE</scope>
    <source>
        <tissue evidence="1">Gametophyte</tissue>
    </source>
</reference>
<sequence>MHDAVRLGLVSSEHRSMMNTALHLHVCIAGQLNQVNRRLNHLELAMDNTGQLLFNTIEELRHLQPHLQAKEAHERKVAFAKTFVKLGVSLAPIVGGAIRTGIDLVVDIVDCTSGLPAVGKSLAVPSDIAAARQVLRCVADAKDLSQEKLERVQAFVAQLTPFKSLEEVDHDLSWAANVLEMDEEAAQVDGTDEVVAQVSEAEAGMPDVGDTDAEHDDDIWAKPEDVLVDAVIDHGGDVVSEQRRNHPEQRFGAHQSTAEVGQSNQLAPASQALSVTNGARYGRDFYAGILDWDCDALVPKLVDYVVGAHSLSMRTDFAAVVRDGAAKHVIDGRVIFRCRRLSRTADNLLGDWSSREGLRDSVCCFIEDAQRFSS</sequence>
<dbReference type="EMBL" id="CM020620">
    <property type="protein sequence ID" value="KAK1867542.1"/>
    <property type="molecule type" value="Genomic_DNA"/>
</dbReference>
<keyword evidence="2" id="KW-1185">Reference proteome</keyword>